<dbReference type="Proteomes" id="UP001497392">
    <property type="component" value="Unassembled WGS sequence"/>
</dbReference>
<sequence length="92" mass="10372">MKKYSQLVDRSPKFDLTYVIWGDLDTIWLKDFNSCSLAKPTILSVTGANTDDPNAGIGYYNTTAMALIFDDMIKYARSQGFRFSALDNTLMV</sequence>
<name>A0ABP1G192_9CHLO</name>
<reference evidence="1 2" key="1">
    <citation type="submission" date="2024-06" db="EMBL/GenBank/DDBJ databases">
        <authorList>
            <person name="Kraege A."/>
            <person name="Thomma B."/>
        </authorList>
    </citation>
    <scope>NUCLEOTIDE SEQUENCE [LARGE SCALE GENOMIC DNA]</scope>
</reference>
<keyword evidence="2" id="KW-1185">Reference proteome</keyword>
<protein>
    <submittedName>
        <fullName evidence="1">G8789 protein</fullName>
    </submittedName>
</protein>
<organism evidence="1 2">
    <name type="scientific">Coccomyxa viridis</name>
    <dbReference type="NCBI Taxonomy" id="1274662"/>
    <lineage>
        <taxon>Eukaryota</taxon>
        <taxon>Viridiplantae</taxon>
        <taxon>Chlorophyta</taxon>
        <taxon>core chlorophytes</taxon>
        <taxon>Trebouxiophyceae</taxon>
        <taxon>Trebouxiophyceae incertae sedis</taxon>
        <taxon>Coccomyxaceae</taxon>
        <taxon>Coccomyxa</taxon>
    </lineage>
</organism>
<dbReference type="EMBL" id="CAXHTA020000015">
    <property type="protein sequence ID" value="CAL5225987.1"/>
    <property type="molecule type" value="Genomic_DNA"/>
</dbReference>
<gene>
    <name evidence="1" type="primary">g8789</name>
    <name evidence="1" type="ORF">VP750_LOCUS7893</name>
</gene>
<comment type="caution">
    <text evidence="1">The sequence shown here is derived from an EMBL/GenBank/DDBJ whole genome shotgun (WGS) entry which is preliminary data.</text>
</comment>
<evidence type="ECO:0000313" key="1">
    <source>
        <dbReference type="EMBL" id="CAL5225987.1"/>
    </source>
</evidence>
<proteinExistence type="predicted"/>
<accession>A0ABP1G192</accession>
<evidence type="ECO:0000313" key="2">
    <source>
        <dbReference type="Proteomes" id="UP001497392"/>
    </source>
</evidence>